<dbReference type="OrthoDB" id="1900123at2759"/>
<evidence type="ECO:0000259" key="2">
    <source>
        <dbReference type="Pfam" id="PF25419"/>
    </source>
</evidence>
<dbReference type="GO" id="GO:0010478">
    <property type="term" value="P:chlororespiration"/>
    <property type="evidence" value="ECO:0007669"/>
    <property type="project" value="TreeGrafter"/>
</dbReference>
<sequence length="301" mass="32792">MATLSSCSRLGGTAAAVRRHHRRQPGRAGVVVTCRSTSTILRTAAPAAAAPAAVEQQSKEMGLPTWAEFELGRAPVYWKTSNGLPPSPVSYPSSTYFSARFSPLLATGFDLLTLTKRELRVDRQGEGLTLFYNPAASKLSPNDVFGVAFNGGFNQPIMCGGEPRQMTLQIRGSADPPIYTIRIRVPQHAMSLIFSFTNGTDWDGPYTLQFKVPKQWQNKPPSFFNEGLADELNREGACDRAIYPDENIAITSCALAGYYEEGGDRCKLDIVTGCMDPNSDMYDPMAVVDDGSCPLESDSEE</sequence>
<protein>
    <recommendedName>
        <fullName evidence="2">PIFI-like Ig-like domain-containing protein</fullName>
    </recommendedName>
</protein>
<dbReference type="EMBL" id="JACEFO010001677">
    <property type="protein sequence ID" value="KAF8722031.1"/>
    <property type="molecule type" value="Genomic_DNA"/>
</dbReference>
<dbReference type="AlphaFoldDB" id="A0A835C726"/>
<proteinExistence type="predicted"/>
<evidence type="ECO:0000313" key="3">
    <source>
        <dbReference type="EMBL" id="KAF8722031.1"/>
    </source>
</evidence>
<comment type="caution">
    <text evidence="3">The sequence shown here is derived from an EMBL/GenBank/DDBJ whole genome shotgun (WGS) entry which is preliminary data.</text>
</comment>
<accession>A0A835C726</accession>
<dbReference type="PANTHER" id="PTHR32429">
    <property type="match status" value="1"/>
</dbReference>
<organism evidence="3 4">
    <name type="scientific">Digitaria exilis</name>
    <dbReference type="NCBI Taxonomy" id="1010633"/>
    <lineage>
        <taxon>Eukaryota</taxon>
        <taxon>Viridiplantae</taxon>
        <taxon>Streptophyta</taxon>
        <taxon>Embryophyta</taxon>
        <taxon>Tracheophyta</taxon>
        <taxon>Spermatophyta</taxon>
        <taxon>Magnoliopsida</taxon>
        <taxon>Liliopsida</taxon>
        <taxon>Poales</taxon>
        <taxon>Poaceae</taxon>
        <taxon>PACMAD clade</taxon>
        <taxon>Panicoideae</taxon>
        <taxon>Panicodae</taxon>
        <taxon>Paniceae</taxon>
        <taxon>Anthephorinae</taxon>
        <taxon>Digitaria</taxon>
    </lineage>
</organism>
<reference evidence="3" key="1">
    <citation type="submission" date="2020-07" db="EMBL/GenBank/DDBJ databases">
        <title>Genome sequence and genetic diversity analysis of an under-domesticated orphan crop, white fonio (Digitaria exilis).</title>
        <authorList>
            <person name="Bennetzen J.L."/>
            <person name="Chen S."/>
            <person name="Ma X."/>
            <person name="Wang X."/>
            <person name="Yssel A.E.J."/>
            <person name="Chaluvadi S.R."/>
            <person name="Johnson M."/>
            <person name="Gangashetty P."/>
            <person name="Hamidou F."/>
            <person name="Sanogo M.D."/>
            <person name="Zwaenepoel A."/>
            <person name="Wallace J."/>
            <person name="Van De Peer Y."/>
            <person name="Van Deynze A."/>
        </authorList>
    </citation>
    <scope>NUCLEOTIDE SEQUENCE</scope>
    <source>
        <tissue evidence="3">Leaves</tissue>
    </source>
</reference>
<evidence type="ECO:0000256" key="1">
    <source>
        <dbReference type="ARBA" id="ARBA00004470"/>
    </source>
</evidence>
<dbReference type="InterPro" id="IPR057612">
    <property type="entry name" value="Ig_PIFI"/>
</dbReference>
<comment type="subcellular location">
    <subcellularLocation>
        <location evidence="1">Plastid</location>
        <location evidence="1">Chloroplast stroma</location>
    </subcellularLocation>
</comment>
<dbReference type="PANTHER" id="PTHR32429:SF9">
    <property type="entry name" value="PROTEIN POST-ILLUMINATION CHLOROPHYLL FLUORESCENCE INCREASE, CHLOROPLASTIC"/>
    <property type="match status" value="1"/>
</dbReference>
<dbReference type="GO" id="GO:0009579">
    <property type="term" value="C:thylakoid"/>
    <property type="evidence" value="ECO:0007669"/>
    <property type="project" value="TreeGrafter"/>
</dbReference>
<feature type="domain" description="PIFI-like Ig-like" evidence="2">
    <location>
        <begin position="123"/>
        <end position="232"/>
    </location>
</feature>
<keyword evidence="4" id="KW-1185">Reference proteome</keyword>
<gene>
    <name evidence="3" type="ORF">HU200_022657</name>
</gene>
<evidence type="ECO:0000313" key="4">
    <source>
        <dbReference type="Proteomes" id="UP000636709"/>
    </source>
</evidence>
<dbReference type="Pfam" id="PF25419">
    <property type="entry name" value="Ig_PIFI"/>
    <property type="match status" value="1"/>
</dbReference>
<name>A0A835C726_9POAL</name>
<dbReference type="Proteomes" id="UP000636709">
    <property type="component" value="Unassembled WGS sequence"/>
</dbReference>
<dbReference type="InterPro" id="IPR044960">
    <property type="entry name" value="RCA-like"/>
</dbReference>
<dbReference type="GO" id="GO:0009570">
    <property type="term" value="C:chloroplast stroma"/>
    <property type="evidence" value="ECO:0007669"/>
    <property type="project" value="UniProtKB-SubCell"/>
</dbReference>